<keyword evidence="2" id="KW-1133">Transmembrane helix</keyword>
<dbReference type="InterPro" id="IPR027463">
    <property type="entry name" value="AcrB_DN_DC_subdom"/>
</dbReference>
<feature type="compositionally biased region" description="Basic residues" evidence="1">
    <location>
        <begin position="1011"/>
        <end position="1022"/>
    </location>
</feature>
<feature type="region of interest" description="Disordered" evidence="1">
    <location>
        <begin position="1011"/>
        <end position="1058"/>
    </location>
</feature>
<evidence type="ECO:0000313" key="4">
    <source>
        <dbReference type="Proteomes" id="UP000504882"/>
    </source>
</evidence>
<dbReference type="InterPro" id="IPR001036">
    <property type="entry name" value="Acrflvin-R"/>
</dbReference>
<dbReference type="Gene3D" id="3.30.70.1430">
    <property type="entry name" value="Multidrug efflux transporter AcrB pore domain"/>
    <property type="match status" value="2"/>
</dbReference>
<gene>
    <name evidence="3" type="ORF">EXU48_03115</name>
</gene>
<dbReference type="PANTHER" id="PTHR32063">
    <property type="match status" value="1"/>
</dbReference>
<dbReference type="Gene3D" id="3.30.70.1440">
    <property type="entry name" value="Multidrug efflux transporter AcrB pore domain"/>
    <property type="match status" value="1"/>
</dbReference>
<name>A0ABY2E6P2_9MICO</name>
<feature type="transmembrane region" description="Helical" evidence="2">
    <location>
        <begin position="874"/>
        <end position="894"/>
    </location>
</feature>
<dbReference type="PANTHER" id="PTHR32063:SF0">
    <property type="entry name" value="SWARMING MOTILITY PROTEIN SWRC"/>
    <property type="match status" value="1"/>
</dbReference>
<feature type="transmembrane region" description="Helical" evidence="2">
    <location>
        <begin position="335"/>
        <end position="353"/>
    </location>
</feature>
<keyword evidence="2" id="KW-0472">Membrane</keyword>
<feature type="transmembrane region" description="Helical" evidence="2">
    <location>
        <begin position="900"/>
        <end position="925"/>
    </location>
</feature>
<dbReference type="Proteomes" id="UP000504882">
    <property type="component" value="Unassembled WGS sequence"/>
</dbReference>
<feature type="transmembrane region" description="Helical" evidence="2">
    <location>
        <begin position="432"/>
        <end position="453"/>
    </location>
</feature>
<keyword evidence="4" id="KW-1185">Reference proteome</keyword>
<protein>
    <submittedName>
        <fullName evidence="3">Efflux RND transporter permease subunit</fullName>
    </submittedName>
</protein>
<dbReference type="PRINTS" id="PR00702">
    <property type="entry name" value="ACRIFLAVINRP"/>
</dbReference>
<feature type="transmembrane region" description="Helical" evidence="2">
    <location>
        <begin position="979"/>
        <end position="1004"/>
    </location>
</feature>
<organism evidence="3 4">
    <name type="scientific">Occultella glacieicola</name>
    <dbReference type="NCBI Taxonomy" id="2518684"/>
    <lineage>
        <taxon>Bacteria</taxon>
        <taxon>Bacillati</taxon>
        <taxon>Actinomycetota</taxon>
        <taxon>Actinomycetes</taxon>
        <taxon>Micrococcales</taxon>
        <taxon>Ruaniaceae</taxon>
        <taxon>Occultella</taxon>
    </lineage>
</organism>
<dbReference type="Gene3D" id="1.20.1640.10">
    <property type="entry name" value="Multidrug efflux transporter AcrB transmembrane domain"/>
    <property type="match status" value="2"/>
</dbReference>
<evidence type="ECO:0000256" key="1">
    <source>
        <dbReference type="SAM" id="MobiDB-lite"/>
    </source>
</evidence>
<feature type="transmembrane region" description="Helical" evidence="2">
    <location>
        <begin position="365"/>
        <end position="389"/>
    </location>
</feature>
<comment type="caution">
    <text evidence="3">The sequence shown here is derived from an EMBL/GenBank/DDBJ whole genome shotgun (WGS) entry which is preliminary data.</text>
</comment>
<reference evidence="3 4" key="1">
    <citation type="submission" date="2019-03" db="EMBL/GenBank/DDBJ databases">
        <title>Genomic features of bacteria from cold environments.</title>
        <authorList>
            <person name="Shen L."/>
        </authorList>
    </citation>
    <scope>NUCLEOTIDE SEQUENCE [LARGE SCALE GENOMIC DNA]</scope>
    <source>
        <strain evidence="4">T3246-1</strain>
    </source>
</reference>
<evidence type="ECO:0000256" key="2">
    <source>
        <dbReference type="SAM" id="Phobius"/>
    </source>
</evidence>
<sequence>MTFLARFSLGNRALVALATILAVLGGLWSTTTLKQELMPSLELPVVGVVTILPGASPEIVEEQVTTYVEQATGAVSGLESSTSTSSANVSTVLLTLEYGTDATVAQQELQSALSRLATSLPEEADAQVFAGSLDDLPVLQLAVTADADPDATAAVLAESVVPQIEAVDGVRDVTLTGTAEQVVTIAVDPAALAAAGVGVDAINTALTTNGIVIPAGSLTEGDTTLSVEVGQRLAGVEDVAALPLLTPTGPVPLDSVAQVSLDDAAATSFARTNGAPSFGIAITRAPDGNTVEISHAVQDLFGDLEAALGEGAEISIVFDQAPFIEQSVEDLTTEGLLGLVFAIVVILLFLRAWRPTGVTALSIPLSLLVALIGLKVGGFSLNLFTLAALTVSIGRVVDDAIVVIENIERHLSYGEDKRTAILRAVREVSGAITASTVATAAVFVPMGLVGGLVGELFRPFAFTVALALLASLLVALTIVPVLAWWFLPVPTDVADAARARQAAEQKERRGLLQRGFVRTLGGVLARPVVTVIGAVAILGGTLALVPQLETEFIGDTGQNTLTVTQELPPGTSLAAQDAAAAQVEEVIAGIDGVQTYQVSGGSAEGLLAIAGGGGTTISITLDLNADTAAVQEELRDGVAGLSGAGTVTVAAGQAGFSSGLEVVVTGPDGDDVATASAQVLEAVAGVNGTTDVASNLAADLPTVEVVVDRDAAAALGIPEAMVGQTVRTALSGATLGTLTTEAGTNDIVMRVGESPTSVEALRALPVAGAGGVTTLGEIATVEQIDRPATITRLDGRRSATITAATTSADLTTQSADLQAALDDLDLPEGVTAEIGGVIADQEEAFANLGLALLLSIAIVYLVMVATFKSLVQPLILLISIPFAATGAIGMLLVTGTPLGVAGLIGALMLVGVVVTNAIVLIDLINQYRRQGRPLREAIVEGARHRLRPILMTALATIGALTPMAIGLTGGSAFISQPLALVVIGGLITSTFLTLLLVPVLYSLVEGRRERRVARREQRRKGQRVPGAEAAGSDGSADSGSRGKHAAGVAPDTDSATVD</sequence>
<accession>A0ABY2E6P2</accession>
<dbReference type="SUPFAM" id="SSF82714">
    <property type="entry name" value="Multidrug efflux transporter AcrB TolC docking domain, DN and DC subdomains"/>
    <property type="match status" value="2"/>
</dbReference>
<dbReference type="Pfam" id="PF00873">
    <property type="entry name" value="ACR_tran"/>
    <property type="match status" value="1"/>
</dbReference>
<dbReference type="RefSeq" id="WP_133106144.1">
    <property type="nucleotide sequence ID" value="NZ_SMNA01000002.1"/>
</dbReference>
<dbReference type="SUPFAM" id="SSF82693">
    <property type="entry name" value="Multidrug efflux transporter AcrB pore domain, PN1, PN2, PC1 and PC2 subdomains"/>
    <property type="match status" value="2"/>
</dbReference>
<feature type="compositionally biased region" description="Low complexity" evidence="1">
    <location>
        <begin position="1023"/>
        <end position="1039"/>
    </location>
</feature>
<dbReference type="EMBL" id="SMNA01000002">
    <property type="protein sequence ID" value="TDE97217.1"/>
    <property type="molecule type" value="Genomic_DNA"/>
</dbReference>
<dbReference type="SUPFAM" id="SSF82866">
    <property type="entry name" value="Multidrug efflux transporter AcrB transmembrane domain"/>
    <property type="match status" value="2"/>
</dbReference>
<feature type="transmembrane region" description="Helical" evidence="2">
    <location>
        <begin position="460"/>
        <end position="487"/>
    </location>
</feature>
<evidence type="ECO:0000313" key="3">
    <source>
        <dbReference type="EMBL" id="TDE97217.1"/>
    </source>
</evidence>
<feature type="transmembrane region" description="Helical" evidence="2">
    <location>
        <begin position="844"/>
        <end position="867"/>
    </location>
</feature>
<proteinExistence type="predicted"/>
<dbReference type="Gene3D" id="3.30.2090.10">
    <property type="entry name" value="Multidrug efflux transporter AcrB TolC docking domain, DN and DC subdomains"/>
    <property type="match status" value="2"/>
</dbReference>
<feature type="transmembrane region" description="Helical" evidence="2">
    <location>
        <begin position="946"/>
        <end position="967"/>
    </location>
</feature>
<dbReference type="Gene3D" id="3.30.70.1320">
    <property type="entry name" value="Multidrug efflux transporter AcrB pore domain like"/>
    <property type="match status" value="1"/>
</dbReference>
<keyword evidence="2" id="KW-0812">Transmembrane</keyword>